<dbReference type="EMBL" id="OY569118">
    <property type="protein sequence ID" value="CAJ1000859.1"/>
    <property type="molecule type" value="Genomic_DNA"/>
</dbReference>
<name>A0AA48M7D3_9BACL</name>
<gene>
    <name evidence="1" type="ORF">BSPP4475_00785</name>
</gene>
<proteinExistence type="predicted"/>
<accession>A0AA48M7D3</accession>
<protein>
    <submittedName>
        <fullName evidence="1">Uncharacterized protein</fullName>
    </submittedName>
</protein>
<sequence length="40" mass="4554">MASTRVLLLNMAIIDGKSFKIEQVIHLPNEDVKVQDFLVQ</sequence>
<evidence type="ECO:0000313" key="1">
    <source>
        <dbReference type="EMBL" id="CAJ1000859.1"/>
    </source>
</evidence>
<organism evidence="1 2">
    <name type="scientific">Brevibacillus aydinogluensis</name>
    <dbReference type="NCBI Taxonomy" id="927786"/>
    <lineage>
        <taxon>Bacteria</taxon>
        <taxon>Bacillati</taxon>
        <taxon>Bacillota</taxon>
        <taxon>Bacilli</taxon>
        <taxon>Bacillales</taxon>
        <taxon>Paenibacillaceae</taxon>
        <taxon>Brevibacillus</taxon>
    </lineage>
</organism>
<keyword evidence="2" id="KW-1185">Reference proteome</keyword>
<evidence type="ECO:0000313" key="2">
    <source>
        <dbReference type="Proteomes" id="UP001189619"/>
    </source>
</evidence>
<dbReference type="AlphaFoldDB" id="A0AA48M7D3"/>
<dbReference type="KEGG" id="bayd:BSPP4475_00785"/>
<reference evidence="1" key="1">
    <citation type="submission" date="2023-07" db="EMBL/GenBank/DDBJ databases">
        <authorList>
            <person name="Ivanov I."/>
            <person name="Teneva D."/>
            <person name="Stoikov I."/>
        </authorList>
    </citation>
    <scope>NUCLEOTIDE SEQUENCE</scope>
    <source>
        <strain evidence="1">4475</strain>
    </source>
</reference>
<dbReference type="Proteomes" id="UP001189619">
    <property type="component" value="Chromosome"/>
</dbReference>